<protein>
    <recommendedName>
        <fullName evidence="4">DUF3592 domain-containing protein</fullName>
    </recommendedName>
</protein>
<keyword evidence="3" id="KW-1185">Reference proteome</keyword>
<comment type="caution">
    <text evidence="2">The sequence shown here is derived from an EMBL/GenBank/DDBJ whole genome shotgun (WGS) entry which is preliminary data.</text>
</comment>
<dbReference type="EMBL" id="JBHTKA010000003">
    <property type="protein sequence ID" value="MFD1000003.1"/>
    <property type="molecule type" value="Genomic_DNA"/>
</dbReference>
<proteinExistence type="predicted"/>
<keyword evidence="1" id="KW-0812">Transmembrane</keyword>
<organism evidence="2 3">
    <name type="scientific">Ohtaekwangia kribbensis</name>
    <dbReference type="NCBI Taxonomy" id="688913"/>
    <lineage>
        <taxon>Bacteria</taxon>
        <taxon>Pseudomonadati</taxon>
        <taxon>Bacteroidota</taxon>
        <taxon>Cytophagia</taxon>
        <taxon>Cytophagales</taxon>
        <taxon>Fulvivirgaceae</taxon>
        <taxon>Ohtaekwangia</taxon>
    </lineage>
</organism>
<gene>
    <name evidence="2" type="ORF">ACFQ21_11840</name>
</gene>
<keyword evidence="1" id="KW-0472">Membrane</keyword>
<feature type="transmembrane region" description="Helical" evidence="1">
    <location>
        <begin position="21"/>
        <end position="47"/>
    </location>
</feature>
<dbReference type="Proteomes" id="UP001597112">
    <property type="component" value="Unassembled WGS sequence"/>
</dbReference>
<evidence type="ECO:0000313" key="2">
    <source>
        <dbReference type="EMBL" id="MFD1000003.1"/>
    </source>
</evidence>
<reference evidence="3" key="1">
    <citation type="journal article" date="2019" name="Int. J. Syst. Evol. Microbiol.">
        <title>The Global Catalogue of Microorganisms (GCM) 10K type strain sequencing project: providing services to taxonomists for standard genome sequencing and annotation.</title>
        <authorList>
            <consortium name="The Broad Institute Genomics Platform"/>
            <consortium name="The Broad Institute Genome Sequencing Center for Infectious Disease"/>
            <person name="Wu L."/>
            <person name="Ma J."/>
        </authorList>
    </citation>
    <scope>NUCLEOTIDE SEQUENCE [LARGE SCALE GENOMIC DNA]</scope>
    <source>
        <strain evidence="3">CCUG 58938</strain>
    </source>
</reference>
<keyword evidence="1" id="KW-1133">Transmembrane helix</keyword>
<evidence type="ECO:0000256" key="1">
    <source>
        <dbReference type="SAM" id="Phobius"/>
    </source>
</evidence>
<dbReference type="RefSeq" id="WP_377579225.1">
    <property type="nucleotide sequence ID" value="NZ_JBHTKA010000003.1"/>
</dbReference>
<feature type="transmembrane region" description="Helical" evidence="1">
    <location>
        <begin position="145"/>
        <end position="168"/>
    </location>
</feature>
<evidence type="ECO:0008006" key="4">
    <source>
        <dbReference type="Google" id="ProtNLM"/>
    </source>
</evidence>
<sequence length="266" mass="30222">MNYQSREVKTATIFRLLKQKPGLLLVGSLLTGLPIFMITLFTLIISLTDADFNEVDYEKINRHGKVTSAKVTGIEEQTNVAVNDQHPIVIYYSYTTNDSTINATFRTLESRKVSNLNTGDQIEIKYIESESIITGLEPFKFPLNMVYLIVMPLLVPGIIVWIILLLYVRKALKLYKHGRVKEAELIALISKAGSIFSGLAPSMILHYKYETSRGQKVIGKSTTNDYAVVNTLKSGDLVKIFVSHENEQQSCYIPRLESEYNDWRIY</sequence>
<accession>A0ABW3K440</accession>
<name>A0ABW3K440_9BACT</name>
<evidence type="ECO:0000313" key="3">
    <source>
        <dbReference type="Proteomes" id="UP001597112"/>
    </source>
</evidence>